<organism evidence="1 2">
    <name type="scientific">Candidatus Entotheonella gemina</name>
    <dbReference type="NCBI Taxonomy" id="1429439"/>
    <lineage>
        <taxon>Bacteria</taxon>
        <taxon>Pseudomonadati</taxon>
        <taxon>Nitrospinota/Tectimicrobiota group</taxon>
        <taxon>Candidatus Tectimicrobiota</taxon>
        <taxon>Candidatus Entotheonellia</taxon>
        <taxon>Candidatus Entotheonellales</taxon>
        <taxon>Candidatus Entotheonellaceae</taxon>
        <taxon>Candidatus Entotheonella</taxon>
    </lineage>
</organism>
<dbReference type="EMBL" id="AZHX01001526">
    <property type="protein sequence ID" value="ETX02475.1"/>
    <property type="molecule type" value="Genomic_DNA"/>
</dbReference>
<reference evidence="1 2" key="1">
    <citation type="journal article" date="2014" name="Nature">
        <title>An environmental bacterial taxon with a large and distinct metabolic repertoire.</title>
        <authorList>
            <person name="Wilson M.C."/>
            <person name="Mori T."/>
            <person name="Ruckert C."/>
            <person name="Uria A.R."/>
            <person name="Helf M.J."/>
            <person name="Takada K."/>
            <person name="Gernert C."/>
            <person name="Steffens U.A."/>
            <person name="Heycke N."/>
            <person name="Schmitt S."/>
            <person name="Rinke C."/>
            <person name="Helfrich E.J."/>
            <person name="Brachmann A.O."/>
            <person name="Gurgui C."/>
            <person name="Wakimoto T."/>
            <person name="Kracht M."/>
            <person name="Crusemann M."/>
            <person name="Hentschel U."/>
            <person name="Abe I."/>
            <person name="Matsunaga S."/>
            <person name="Kalinowski J."/>
            <person name="Takeyama H."/>
            <person name="Piel J."/>
        </authorList>
    </citation>
    <scope>NUCLEOTIDE SEQUENCE [LARGE SCALE GENOMIC DNA]</scope>
    <source>
        <strain evidence="2">TSY2</strain>
    </source>
</reference>
<dbReference type="HOGENOM" id="CLU_2567479_0_0_7"/>
<gene>
    <name evidence="1" type="ORF">ETSY2_35520</name>
</gene>
<accession>W4LX24</accession>
<keyword evidence="2" id="KW-1185">Reference proteome</keyword>
<comment type="caution">
    <text evidence="1">The sequence shown here is derived from an EMBL/GenBank/DDBJ whole genome shotgun (WGS) entry which is preliminary data.</text>
</comment>
<evidence type="ECO:0000313" key="1">
    <source>
        <dbReference type="EMBL" id="ETX02475.1"/>
    </source>
</evidence>
<dbReference type="Proteomes" id="UP000019140">
    <property type="component" value="Unassembled WGS sequence"/>
</dbReference>
<evidence type="ECO:0000313" key="2">
    <source>
        <dbReference type="Proteomes" id="UP000019140"/>
    </source>
</evidence>
<sequence length="81" mass="9582">MTERTRAIVALTQRILAQSRVIAKGNRIRDVRRLVNMYGGKRSQWVKKSGPPIEIGRHQYEYHWYEHPGIGRVELKRKQVN</sequence>
<name>W4LX24_9BACT</name>
<dbReference type="AlphaFoldDB" id="W4LX24"/>
<proteinExistence type="predicted"/>
<protein>
    <submittedName>
        <fullName evidence="1">Uncharacterized protein</fullName>
    </submittedName>
</protein>